<proteinExistence type="predicted"/>
<accession>A0ACC1T8Q1</accession>
<comment type="caution">
    <text evidence="1">The sequence shown here is derived from an EMBL/GenBank/DDBJ whole genome shotgun (WGS) entry which is preliminary data.</text>
</comment>
<reference evidence="1" key="1">
    <citation type="submission" date="2022-07" db="EMBL/GenBank/DDBJ databases">
        <title>Genome Sequence of Phlebia brevispora.</title>
        <authorList>
            <person name="Buettner E."/>
        </authorList>
    </citation>
    <scope>NUCLEOTIDE SEQUENCE</scope>
    <source>
        <strain evidence="1">MPL23</strain>
    </source>
</reference>
<protein>
    <submittedName>
        <fullName evidence="1">Uncharacterized protein</fullName>
    </submittedName>
</protein>
<organism evidence="1 2">
    <name type="scientific">Phlebia brevispora</name>
    <dbReference type="NCBI Taxonomy" id="194682"/>
    <lineage>
        <taxon>Eukaryota</taxon>
        <taxon>Fungi</taxon>
        <taxon>Dikarya</taxon>
        <taxon>Basidiomycota</taxon>
        <taxon>Agaricomycotina</taxon>
        <taxon>Agaricomycetes</taxon>
        <taxon>Polyporales</taxon>
        <taxon>Meruliaceae</taxon>
        <taxon>Phlebia</taxon>
    </lineage>
</organism>
<dbReference type="EMBL" id="JANHOG010000323">
    <property type="protein sequence ID" value="KAJ3555523.1"/>
    <property type="molecule type" value="Genomic_DNA"/>
</dbReference>
<gene>
    <name evidence="1" type="ORF">NM688_g2530</name>
</gene>
<evidence type="ECO:0000313" key="1">
    <source>
        <dbReference type="EMBL" id="KAJ3555523.1"/>
    </source>
</evidence>
<dbReference type="Proteomes" id="UP001148662">
    <property type="component" value="Unassembled WGS sequence"/>
</dbReference>
<sequence length="379" mass="40625">MANGNFAVVNSSSSSPTAASADLRCRDYQNTPRRAVDLIDLQPMRKIACESASVCRLDAAALPYAARMPWADIKLNDGIDARGPFPGTTIPSIAFGTWTLGNGQQSTDKVDQAISVGFNHIDTAQSYRNEAEAGIAIHQSGLKREELYITTKFSGTNGLDIETSINNSLKNLGVGYVDLYLIHSPRLAQPDIATAWAQMEKVKADGKAKSIGVSNFEISHLEVLLASAKVKPVANQILFHPYVYERQAPLVEWMAKNGIVTEAYSVLIPLSRQPNGPVDAPVNKIAARLNAAPEQVLLAWAKAKGVVVVTSSSKKERLEGYLDAGDLKLTSSDIAAIDAAGATGARRFNARSFLRKTVAVALVGAAVLGVCGYFRVKIL</sequence>
<keyword evidence="2" id="KW-1185">Reference proteome</keyword>
<evidence type="ECO:0000313" key="2">
    <source>
        <dbReference type="Proteomes" id="UP001148662"/>
    </source>
</evidence>
<name>A0ACC1T8Q1_9APHY</name>